<reference evidence="2 3" key="1">
    <citation type="journal article" date="2019" name="Commun. Biol.">
        <title>The bagworm genome reveals a unique fibroin gene that provides high tensile strength.</title>
        <authorList>
            <person name="Kono N."/>
            <person name="Nakamura H."/>
            <person name="Ohtoshi R."/>
            <person name="Tomita M."/>
            <person name="Numata K."/>
            <person name="Arakawa K."/>
        </authorList>
    </citation>
    <scope>NUCLEOTIDE SEQUENCE [LARGE SCALE GENOMIC DNA]</scope>
</reference>
<proteinExistence type="predicted"/>
<feature type="region of interest" description="Disordered" evidence="1">
    <location>
        <begin position="152"/>
        <end position="178"/>
    </location>
</feature>
<sequence>MNRYFSFRHENSIYAKRLIRAGVPQESTLSPLLYSVYTNDIPRLQTGVQLALFADDTVLYLRGADNSLYHDFKRPPTLCTPHAPGTMLGDSARAESPRHFLRRDVHLVASIGQLRVDGISCRWTAIDEVLKAPIYCSYGQPPTNMLLRSSSAAANGRRTPMKNGSSGHRKGRSQSVYL</sequence>
<name>A0A4C1YEX3_EUMVA</name>
<keyword evidence="3" id="KW-1185">Reference proteome</keyword>
<gene>
    <name evidence="2" type="ORF">EVAR_82712_1</name>
</gene>
<evidence type="ECO:0000313" key="2">
    <source>
        <dbReference type="EMBL" id="GBP73883.1"/>
    </source>
</evidence>
<dbReference type="Proteomes" id="UP000299102">
    <property type="component" value="Unassembled WGS sequence"/>
</dbReference>
<evidence type="ECO:0000256" key="1">
    <source>
        <dbReference type="SAM" id="MobiDB-lite"/>
    </source>
</evidence>
<accession>A0A4C1YEX3</accession>
<evidence type="ECO:0000313" key="3">
    <source>
        <dbReference type="Proteomes" id="UP000299102"/>
    </source>
</evidence>
<dbReference type="AlphaFoldDB" id="A0A4C1YEX3"/>
<organism evidence="2 3">
    <name type="scientific">Eumeta variegata</name>
    <name type="common">Bagworm moth</name>
    <name type="synonym">Eumeta japonica</name>
    <dbReference type="NCBI Taxonomy" id="151549"/>
    <lineage>
        <taxon>Eukaryota</taxon>
        <taxon>Metazoa</taxon>
        <taxon>Ecdysozoa</taxon>
        <taxon>Arthropoda</taxon>
        <taxon>Hexapoda</taxon>
        <taxon>Insecta</taxon>
        <taxon>Pterygota</taxon>
        <taxon>Neoptera</taxon>
        <taxon>Endopterygota</taxon>
        <taxon>Lepidoptera</taxon>
        <taxon>Glossata</taxon>
        <taxon>Ditrysia</taxon>
        <taxon>Tineoidea</taxon>
        <taxon>Psychidae</taxon>
        <taxon>Oiketicinae</taxon>
        <taxon>Eumeta</taxon>
    </lineage>
</organism>
<dbReference type="EMBL" id="BGZK01001190">
    <property type="protein sequence ID" value="GBP73883.1"/>
    <property type="molecule type" value="Genomic_DNA"/>
</dbReference>
<protein>
    <submittedName>
        <fullName evidence="2">Uncharacterized protein</fullName>
    </submittedName>
</protein>
<comment type="caution">
    <text evidence="2">The sequence shown here is derived from an EMBL/GenBank/DDBJ whole genome shotgun (WGS) entry which is preliminary data.</text>
</comment>
<dbReference type="OrthoDB" id="6627393at2759"/>